<dbReference type="PANTHER" id="PTHR15108">
    <property type="entry name" value="N-ACYLGLUCOSAMINE-2-EPIMERASE"/>
    <property type="match status" value="1"/>
</dbReference>
<evidence type="ECO:0000256" key="3">
    <source>
        <dbReference type="ARBA" id="ARBA00023235"/>
    </source>
</evidence>
<evidence type="ECO:0000256" key="2">
    <source>
        <dbReference type="ARBA" id="ARBA00008558"/>
    </source>
</evidence>
<dbReference type="GO" id="GO:0047736">
    <property type="term" value="F:cellobiose epimerase activity"/>
    <property type="evidence" value="ECO:0007669"/>
    <property type="project" value="UniProtKB-UniRule"/>
</dbReference>
<dbReference type="Proteomes" id="UP000249522">
    <property type="component" value="Unassembled WGS sequence"/>
</dbReference>
<comment type="similarity">
    <text evidence="4">Belongs to the cellobiose 2-epimerase family.</text>
</comment>
<dbReference type="EMBL" id="QKRB01000051">
    <property type="protein sequence ID" value="PZD94630.1"/>
    <property type="molecule type" value="Genomic_DNA"/>
</dbReference>
<sequence>MSSPADWRNNWIAEIEQELQENILSFWMTHTRDEEHGGFLGEIAQTMQVNRQADKSLVLNTRILWTFASAYRIYKDERFLATAERAYQYLTGHFIDREHGGLFWMVSPQGNPTEDKKQVYGQAFMIYALSEYYRAAGRHEALNLAIELFRLLEKHSYDPVNKGYVEALARDWSQTDNLSLSGKDLNEKKSMNTHLHVLEGYTNLFRVWPSEELRSSLRELVEVTLKHIIDRNTAHFKLFFDEQWVSKSDHISYGHDIEGSWLLVEAAEVLGDEELLLEVKRMAVRMAEAALNEGVDPDGGMLNEADSTGYVDTDKDWWPQAEAVIGFYNAYQMTGDLKYLEASQASWQFIRQYIVDKDNGEWFWSVTRDGVPTEGHAKVSAWKCPYHNGRACFEMIQRLGNYTGNE</sequence>
<dbReference type="RefSeq" id="WP_111147852.1">
    <property type="nucleotide sequence ID" value="NZ_QKRB01000051.1"/>
</dbReference>
<gene>
    <name evidence="5" type="ORF">DNH61_16850</name>
</gene>
<comment type="catalytic activity">
    <reaction evidence="1 4">
        <text>D-cellobiose = beta-D-glucosyl-(1-&gt;4)-D-mannopyranose</text>
        <dbReference type="Rhea" id="RHEA:23384"/>
        <dbReference type="ChEBI" id="CHEBI:17057"/>
        <dbReference type="ChEBI" id="CHEBI:47931"/>
        <dbReference type="EC" id="5.1.3.11"/>
    </reaction>
</comment>
<protein>
    <recommendedName>
        <fullName evidence="4">Cellobiose 2-epimerase</fullName>
        <shortName evidence="4">CE</shortName>
        <ecNumber evidence="4">5.1.3.11</ecNumber>
    </recommendedName>
</protein>
<evidence type="ECO:0000313" key="5">
    <source>
        <dbReference type="EMBL" id="PZD94630.1"/>
    </source>
</evidence>
<comment type="similarity">
    <text evidence="2">Belongs to the N-acylglucosamine 2-epimerase family.</text>
</comment>
<dbReference type="InterPro" id="IPR012341">
    <property type="entry name" value="6hp_glycosidase-like_sf"/>
</dbReference>
<dbReference type="AlphaFoldDB" id="A0A2W1L919"/>
<comment type="caution">
    <text evidence="5">The sequence shown here is derived from an EMBL/GenBank/DDBJ whole genome shotgun (WGS) entry which is preliminary data.</text>
</comment>
<organism evidence="5 6">
    <name type="scientific">Paenibacillus sambharensis</name>
    <dbReference type="NCBI Taxonomy" id="1803190"/>
    <lineage>
        <taxon>Bacteria</taxon>
        <taxon>Bacillati</taxon>
        <taxon>Bacillota</taxon>
        <taxon>Bacilli</taxon>
        <taxon>Bacillales</taxon>
        <taxon>Paenibacillaceae</taxon>
        <taxon>Paenibacillus</taxon>
    </lineage>
</organism>
<reference evidence="5 6" key="1">
    <citation type="submission" date="2018-06" db="EMBL/GenBank/DDBJ databases">
        <title>Paenibacillus imtechensis sp. nov.</title>
        <authorList>
            <person name="Pinnaka A.K."/>
            <person name="Singh H."/>
            <person name="Kaur M."/>
        </authorList>
    </citation>
    <scope>NUCLEOTIDE SEQUENCE [LARGE SCALE GENOMIC DNA]</scope>
    <source>
        <strain evidence="5 6">SMB1</strain>
    </source>
</reference>
<accession>A0A2W1L919</accession>
<keyword evidence="6" id="KW-1185">Reference proteome</keyword>
<dbReference type="HAMAP" id="MF_00929">
    <property type="entry name" value="Cellobiose_2_epim"/>
    <property type="match status" value="1"/>
</dbReference>
<dbReference type="EC" id="5.1.3.11" evidence="4"/>
<dbReference type="Gene3D" id="1.50.10.10">
    <property type="match status" value="1"/>
</dbReference>
<dbReference type="InterPro" id="IPR008928">
    <property type="entry name" value="6-hairpin_glycosidase_sf"/>
</dbReference>
<evidence type="ECO:0000256" key="4">
    <source>
        <dbReference type="HAMAP-Rule" id="MF_00929"/>
    </source>
</evidence>
<name>A0A2W1L919_9BACL</name>
<dbReference type="SUPFAM" id="SSF48208">
    <property type="entry name" value="Six-hairpin glycosidases"/>
    <property type="match status" value="1"/>
</dbReference>
<comment type="function">
    <text evidence="4">Catalyzes the reversible epimerization of cellobiose to 4-O-beta-D-glucopyranosyl-D-mannose (Glc-Man).</text>
</comment>
<dbReference type="InterPro" id="IPR010819">
    <property type="entry name" value="AGE/CE"/>
</dbReference>
<evidence type="ECO:0000313" key="6">
    <source>
        <dbReference type="Proteomes" id="UP000249522"/>
    </source>
</evidence>
<keyword evidence="3 4" id="KW-0413">Isomerase</keyword>
<evidence type="ECO:0000256" key="1">
    <source>
        <dbReference type="ARBA" id="ARBA00001470"/>
    </source>
</evidence>
<dbReference type="OrthoDB" id="5141876at2"/>
<proteinExistence type="inferred from homology"/>
<dbReference type="Pfam" id="PF07221">
    <property type="entry name" value="GlcNAc_2-epim"/>
    <property type="match status" value="1"/>
</dbReference>
<dbReference type="GO" id="GO:0005975">
    <property type="term" value="P:carbohydrate metabolic process"/>
    <property type="evidence" value="ECO:0007669"/>
    <property type="project" value="InterPro"/>
</dbReference>
<dbReference type="InterPro" id="IPR028584">
    <property type="entry name" value="Cellobiose_2_epim"/>
</dbReference>